<comment type="caution">
    <text evidence="4">The sequence shown here is derived from an EMBL/GenBank/DDBJ whole genome shotgun (WGS) entry which is preliminary data.</text>
</comment>
<dbReference type="InterPro" id="IPR036318">
    <property type="entry name" value="FAD-bd_PCMH-like_sf"/>
</dbReference>
<keyword evidence="1" id="KW-0285">Flavoprotein</keyword>
<dbReference type="SUPFAM" id="SSF56176">
    <property type="entry name" value="FAD-binding/transporter-associated domain-like"/>
    <property type="match status" value="1"/>
</dbReference>
<evidence type="ECO:0000259" key="3">
    <source>
        <dbReference type="PROSITE" id="PS51387"/>
    </source>
</evidence>
<protein>
    <submittedName>
        <fullName evidence="4">FAD-binding protein</fullName>
    </submittedName>
</protein>
<dbReference type="OrthoDB" id="9800184at2"/>
<dbReference type="NCBIfam" id="TIGR01679">
    <property type="entry name" value="bact_FAD_ox"/>
    <property type="match status" value="1"/>
</dbReference>
<dbReference type="Gene3D" id="1.10.45.10">
    <property type="entry name" value="Vanillyl-alcohol Oxidase, Chain A, domain 4"/>
    <property type="match status" value="1"/>
</dbReference>
<dbReference type="InterPro" id="IPR007173">
    <property type="entry name" value="ALO_C"/>
</dbReference>
<dbReference type="InterPro" id="IPR016166">
    <property type="entry name" value="FAD-bd_PCMH"/>
</dbReference>
<dbReference type="GO" id="GO:0071949">
    <property type="term" value="F:FAD binding"/>
    <property type="evidence" value="ECO:0007669"/>
    <property type="project" value="InterPro"/>
</dbReference>
<dbReference type="Gene3D" id="3.30.43.10">
    <property type="entry name" value="Uridine Diphospho-n-acetylenolpyruvylglucosamine Reductase, domain 2"/>
    <property type="match status" value="1"/>
</dbReference>
<keyword evidence="1" id="KW-0274">FAD</keyword>
<dbReference type="PROSITE" id="PS51387">
    <property type="entry name" value="FAD_PCMH"/>
    <property type="match status" value="1"/>
</dbReference>
<sequence length="428" mass="49534">MKIQQADEVWRNWSGSQYGSAEIFKPRQINELKKLLKSHAQIRAVGAGHSFSALVKTDAVLINLDRFKGVVTFDEDQTQCTVQAGTRLYDLGEYLAPINQALPNQGDIDQQSLAGAISTGTHGTGIDLPCLSAFVEGFELLTADGELLQCDRQQNTEIFQAGRVALGSFGILTKITLQNRSRYKLKEQIRLCPLQEVFANIDQWKHQHRHIEFWAFLHSDQVMLKTLDETDDAIQPRQDAWPSEDALLTLCSELTRRLPVTNPYLQKLLSVFVKPTCYVDWSNQIFPTPRNTKFNEMEYQLPVEQGLQCLEEVLHILRKHQVPMFFPIEFRYVKGDDIWLSPFYRRDSVSISIHQFHKQDYHAVFDLVEPILQKYQGRPHWGKLHSMTTASLRDLYPKWDDFMALRQQLDPNQKWLNPHLKQLFLPEN</sequence>
<evidence type="ECO:0000256" key="2">
    <source>
        <dbReference type="ARBA" id="ARBA00023002"/>
    </source>
</evidence>
<dbReference type="InterPro" id="IPR016171">
    <property type="entry name" value="Vanillyl_alc_oxidase_C-sub2"/>
</dbReference>
<accession>A0A4R0ELZ7</accession>
<dbReference type="EMBL" id="SJOA01000017">
    <property type="protein sequence ID" value="TCB57707.1"/>
    <property type="molecule type" value="Genomic_DNA"/>
</dbReference>
<proteinExistence type="predicted"/>
<dbReference type="PANTHER" id="PTHR43762">
    <property type="entry name" value="L-GULONOLACTONE OXIDASE"/>
    <property type="match status" value="1"/>
</dbReference>
<evidence type="ECO:0000313" key="5">
    <source>
        <dbReference type="Proteomes" id="UP000291380"/>
    </source>
</evidence>
<dbReference type="RefSeq" id="WP_131271706.1">
    <property type="nucleotide sequence ID" value="NZ_SJOA01000017.1"/>
</dbReference>
<dbReference type="GO" id="GO:0016020">
    <property type="term" value="C:membrane"/>
    <property type="evidence" value="ECO:0007669"/>
    <property type="project" value="InterPro"/>
</dbReference>
<dbReference type="GO" id="GO:0003885">
    <property type="term" value="F:D-arabinono-1,4-lactone oxidase activity"/>
    <property type="evidence" value="ECO:0007669"/>
    <property type="project" value="InterPro"/>
</dbReference>
<dbReference type="Pfam" id="PF04030">
    <property type="entry name" value="ALO"/>
    <property type="match status" value="1"/>
</dbReference>
<dbReference type="Pfam" id="PF01565">
    <property type="entry name" value="FAD_binding_4"/>
    <property type="match status" value="1"/>
</dbReference>
<gene>
    <name evidence="4" type="ORF">E0H85_12295</name>
</gene>
<dbReference type="InterPro" id="IPR006094">
    <property type="entry name" value="Oxid_FAD_bind_N"/>
</dbReference>
<dbReference type="InterPro" id="IPR010031">
    <property type="entry name" value="FAD_lactone_oxidase-like"/>
</dbReference>
<dbReference type="Gene3D" id="3.30.465.10">
    <property type="match status" value="1"/>
</dbReference>
<evidence type="ECO:0000313" key="4">
    <source>
        <dbReference type="EMBL" id="TCB57707.1"/>
    </source>
</evidence>
<dbReference type="Proteomes" id="UP000291380">
    <property type="component" value="Unassembled WGS sequence"/>
</dbReference>
<dbReference type="Gene3D" id="3.30.70.2520">
    <property type="match status" value="1"/>
</dbReference>
<dbReference type="PIRSF" id="PIRSF000136">
    <property type="entry name" value="LGO_GLO"/>
    <property type="match status" value="1"/>
</dbReference>
<organism evidence="4 5">
    <name type="scientific">Acinetobacter terrae</name>
    <dbReference type="NCBI Taxonomy" id="2731247"/>
    <lineage>
        <taxon>Bacteria</taxon>
        <taxon>Pseudomonadati</taxon>
        <taxon>Pseudomonadota</taxon>
        <taxon>Gammaproteobacteria</taxon>
        <taxon>Moraxellales</taxon>
        <taxon>Moraxellaceae</taxon>
        <taxon>Acinetobacter</taxon>
        <taxon>Acinetobacter Taxon 24</taxon>
    </lineage>
</organism>
<reference evidence="4 5" key="1">
    <citation type="submission" date="2019-02" db="EMBL/GenBank/DDBJ databases">
        <title>High diversity of culturable Acinetobacter species in natural soil and water ecosystems.</title>
        <authorList>
            <person name="Radolfova-Krizova L."/>
            <person name="Nemec A."/>
        </authorList>
    </citation>
    <scope>NUCLEOTIDE SEQUENCE [LARGE SCALE GENOMIC DNA]</scope>
    <source>
        <strain evidence="4 5">ANC 4281</strain>
    </source>
</reference>
<dbReference type="InterPro" id="IPR016167">
    <property type="entry name" value="FAD-bd_PCMH_sub1"/>
</dbReference>
<keyword evidence="2" id="KW-0560">Oxidoreductase</keyword>
<dbReference type="AlphaFoldDB" id="A0A4R0ELZ7"/>
<name>A0A4R0ELZ7_9GAMM</name>
<dbReference type="PANTHER" id="PTHR43762:SF1">
    <property type="entry name" value="D-ARABINONO-1,4-LACTONE OXIDASE"/>
    <property type="match status" value="1"/>
</dbReference>
<feature type="domain" description="FAD-binding PCMH-type" evidence="3">
    <location>
        <begin position="16"/>
        <end position="182"/>
    </location>
</feature>
<dbReference type="InterPro" id="IPR016169">
    <property type="entry name" value="FAD-bd_PCMH_sub2"/>
</dbReference>
<evidence type="ECO:0000256" key="1">
    <source>
        <dbReference type="ARBA" id="ARBA00022827"/>
    </source>
</evidence>